<dbReference type="EMBL" id="CP051152">
    <property type="protein sequence ID" value="QJQ05181.1"/>
    <property type="molecule type" value="Genomic_DNA"/>
</dbReference>
<dbReference type="KEGG" id="upi:EJG51_004155"/>
<keyword evidence="2" id="KW-1185">Reference proteome</keyword>
<evidence type="ECO:0000313" key="2">
    <source>
        <dbReference type="Proteomes" id="UP000274350"/>
    </source>
</evidence>
<gene>
    <name evidence="1" type="ORF">EJG51_004155</name>
</gene>
<dbReference type="Proteomes" id="UP000274350">
    <property type="component" value="Chromosome"/>
</dbReference>
<dbReference type="AlphaFoldDB" id="A0A6M4A1L9"/>
<name>A0A6M4A1L9_9BURK</name>
<sequence>MSDDLNSIDGIISAPVFAGTAGMDRYTSGNLPKTSDLKCLLLMLDCRNCLPLC</sequence>
<accession>A0A6M4A1L9</accession>
<organism evidence="1 2">
    <name type="scientific">Undibacterium piscinae</name>
    <dbReference type="NCBI Taxonomy" id="2495591"/>
    <lineage>
        <taxon>Bacteria</taxon>
        <taxon>Pseudomonadati</taxon>
        <taxon>Pseudomonadota</taxon>
        <taxon>Betaproteobacteria</taxon>
        <taxon>Burkholderiales</taxon>
        <taxon>Oxalobacteraceae</taxon>
        <taxon>Undibacterium</taxon>
    </lineage>
</organism>
<evidence type="ECO:0000313" key="1">
    <source>
        <dbReference type="EMBL" id="QJQ05181.1"/>
    </source>
</evidence>
<reference evidence="1 2" key="1">
    <citation type="journal article" date="2019" name="Int. J. Syst. Evol. Microbiol.">
        <title>Undibacterium piscinae sp. nov., isolated from Korean shiner intestine.</title>
        <authorList>
            <person name="Lee S.Y."/>
            <person name="Kang W."/>
            <person name="Kim P.S."/>
            <person name="Kim H.S."/>
            <person name="Sung H."/>
            <person name="Shin N.R."/>
            <person name="Whon T.W."/>
            <person name="Yun J.H."/>
            <person name="Lee J.Y."/>
            <person name="Lee J.Y."/>
            <person name="Jung M.J."/>
            <person name="Jeong Y.S."/>
            <person name="Tak E.J."/>
            <person name="Han J.E."/>
            <person name="Hyun D.W."/>
            <person name="Kang M.S."/>
            <person name="Lee K.E."/>
            <person name="Lee B.H."/>
            <person name="Bae J.W."/>
        </authorList>
    </citation>
    <scope>NUCLEOTIDE SEQUENCE [LARGE SCALE GENOMIC DNA]</scope>
    <source>
        <strain evidence="1 2">S11R28</strain>
    </source>
</reference>
<protein>
    <submittedName>
        <fullName evidence="1">Uncharacterized protein</fullName>
    </submittedName>
</protein>
<proteinExistence type="predicted"/>